<dbReference type="EMBL" id="BART01002308">
    <property type="protein sequence ID" value="GAG59576.1"/>
    <property type="molecule type" value="Genomic_DNA"/>
</dbReference>
<evidence type="ECO:0000313" key="1">
    <source>
        <dbReference type="EMBL" id="GAG59576.1"/>
    </source>
</evidence>
<proteinExistence type="predicted"/>
<gene>
    <name evidence="1" type="ORF">S01H4_07155</name>
</gene>
<name>X1AHU2_9ZZZZ</name>
<evidence type="ECO:0008006" key="2">
    <source>
        <dbReference type="Google" id="ProtNLM"/>
    </source>
</evidence>
<sequence>LAKKGIDPFFEWMKRIQQYPNEDVSSLRGTFLIDWSKNEKVAMFFASDYDEFHNDGALWIVNLTATGKVLHRDLTLEKILTKYKKAFITDKPFGLPLVFFPRYQLECEQANNQEVVYVAQMDMRLDLFELWEKYEIENNKQVIIKLRLPHKIKKECRNWLESNGITKKFLFPKI</sequence>
<dbReference type="AlphaFoldDB" id="X1AHU2"/>
<protein>
    <recommendedName>
        <fullName evidence="2">FRG domain-containing protein</fullName>
    </recommendedName>
</protein>
<comment type="caution">
    <text evidence="1">The sequence shown here is derived from an EMBL/GenBank/DDBJ whole genome shotgun (WGS) entry which is preliminary data.</text>
</comment>
<feature type="non-terminal residue" evidence="1">
    <location>
        <position position="1"/>
    </location>
</feature>
<organism evidence="1">
    <name type="scientific">marine sediment metagenome</name>
    <dbReference type="NCBI Taxonomy" id="412755"/>
    <lineage>
        <taxon>unclassified sequences</taxon>
        <taxon>metagenomes</taxon>
        <taxon>ecological metagenomes</taxon>
    </lineage>
</organism>
<reference evidence="1" key="1">
    <citation type="journal article" date="2014" name="Front. Microbiol.">
        <title>High frequency of phylogenetically diverse reductive dehalogenase-homologous genes in deep subseafloor sedimentary metagenomes.</title>
        <authorList>
            <person name="Kawai M."/>
            <person name="Futagami T."/>
            <person name="Toyoda A."/>
            <person name="Takaki Y."/>
            <person name="Nishi S."/>
            <person name="Hori S."/>
            <person name="Arai W."/>
            <person name="Tsubouchi T."/>
            <person name="Morono Y."/>
            <person name="Uchiyama I."/>
            <person name="Ito T."/>
            <person name="Fujiyama A."/>
            <person name="Inagaki F."/>
            <person name="Takami H."/>
        </authorList>
    </citation>
    <scope>NUCLEOTIDE SEQUENCE</scope>
    <source>
        <strain evidence="1">Expedition CK06-06</strain>
    </source>
</reference>
<accession>X1AHU2</accession>